<dbReference type="CDD" id="cd08026">
    <property type="entry name" value="DUF326"/>
    <property type="match status" value="1"/>
</dbReference>
<dbReference type="Pfam" id="PF03860">
    <property type="entry name" value="Csp"/>
    <property type="match status" value="1"/>
</dbReference>
<name>A0ABS7VIB6_9HYPH</name>
<organism evidence="1 2">
    <name type="scientific">Microvirga puerhi</name>
    <dbReference type="NCBI Taxonomy" id="2876078"/>
    <lineage>
        <taxon>Bacteria</taxon>
        <taxon>Pseudomonadati</taxon>
        <taxon>Pseudomonadota</taxon>
        <taxon>Alphaproteobacteria</taxon>
        <taxon>Hyphomicrobiales</taxon>
        <taxon>Methylobacteriaceae</taxon>
        <taxon>Microvirga</taxon>
    </lineage>
</organism>
<comment type="caution">
    <text evidence="1">The sequence shown here is derived from an EMBL/GenBank/DDBJ whole genome shotgun (WGS) entry which is preliminary data.</text>
</comment>
<dbReference type="InterPro" id="IPR044543">
    <property type="entry name" value="YHJQ-like"/>
</dbReference>
<evidence type="ECO:0000313" key="1">
    <source>
        <dbReference type="EMBL" id="MBZ6074802.1"/>
    </source>
</evidence>
<gene>
    <name evidence="1" type="ORF">K9B37_00610</name>
</gene>
<accession>A0ABS7VIB6</accession>
<keyword evidence="2" id="KW-1185">Reference proteome</keyword>
<sequence>MHAQEMIRSHPEMRGQTNDVLIRCIEECYDCAQICTSCADACLAEDMVQQLRQCIRLDLDCADICMTTGTLATRRTGTNEQLLNRMLDTCAMACRLCAEECERHARQHEHCRVCAEACRRCEAACRDAMGSMGARH</sequence>
<reference evidence="1 2" key="1">
    <citation type="submission" date="2021-09" db="EMBL/GenBank/DDBJ databases">
        <title>The complete genome sequence of a new microorganism.</title>
        <authorList>
            <person name="Zi Z."/>
        </authorList>
    </citation>
    <scope>NUCLEOTIDE SEQUENCE [LARGE SCALE GENOMIC DNA]</scope>
    <source>
        <strain evidence="1 2">WGZ8</strain>
    </source>
</reference>
<dbReference type="PANTHER" id="PTHR37310:SF1">
    <property type="entry name" value="CYTOPLASMIC PROTEIN"/>
    <property type="match status" value="1"/>
</dbReference>
<dbReference type="Proteomes" id="UP000704176">
    <property type="component" value="Unassembled WGS sequence"/>
</dbReference>
<dbReference type="Gene3D" id="1.20.1270.360">
    <property type="match status" value="1"/>
</dbReference>
<proteinExistence type="predicted"/>
<dbReference type="EMBL" id="JAIRBM010000001">
    <property type="protein sequence ID" value="MBZ6074802.1"/>
    <property type="molecule type" value="Genomic_DNA"/>
</dbReference>
<protein>
    <submittedName>
        <fullName evidence="1">Four-helix bundle copper-binding protein</fullName>
    </submittedName>
</protein>
<dbReference type="PANTHER" id="PTHR37310">
    <property type="entry name" value="CYTOPLASMIC PROTEIN-RELATED"/>
    <property type="match status" value="1"/>
</dbReference>
<dbReference type="RefSeq" id="WP_224310860.1">
    <property type="nucleotide sequence ID" value="NZ_JAIRBM010000001.1"/>
</dbReference>
<evidence type="ECO:0000313" key="2">
    <source>
        <dbReference type="Proteomes" id="UP000704176"/>
    </source>
</evidence>
<dbReference type="InterPro" id="IPR005560">
    <property type="entry name" value="Csp_YhjQ"/>
</dbReference>